<dbReference type="InterPro" id="IPR053175">
    <property type="entry name" value="DHMBA_Reg_Transcription_Factor"/>
</dbReference>
<evidence type="ECO:0000313" key="3">
    <source>
        <dbReference type="Proteomes" id="UP000510686"/>
    </source>
</evidence>
<protein>
    <recommendedName>
        <fullName evidence="4">Negative acting factor</fullName>
    </recommendedName>
</protein>
<gene>
    <name evidence="2" type="ORF">G6M90_00g063060</name>
</gene>
<reference evidence="2 3" key="1">
    <citation type="submission" date="2020-07" db="EMBL/GenBank/DDBJ databases">
        <title>Telomere length de novo assembly of all 7 chromosomes of the fungus, Metarhizium brunneum, using a novel assembly pipeline.</title>
        <authorList>
            <person name="Saud z."/>
            <person name="Kortsinoglou A."/>
            <person name="Kouvelis V.N."/>
            <person name="Butt T.M."/>
        </authorList>
    </citation>
    <scope>NUCLEOTIDE SEQUENCE [LARGE SCALE GENOMIC DNA]</scope>
    <source>
        <strain evidence="2 3">4556</strain>
    </source>
</reference>
<dbReference type="OrthoDB" id="4314040at2759"/>
<dbReference type="Proteomes" id="UP000510686">
    <property type="component" value="Chromosome 3"/>
</dbReference>
<evidence type="ECO:0000313" key="2">
    <source>
        <dbReference type="EMBL" id="QLI69780.1"/>
    </source>
</evidence>
<dbReference type="KEGG" id="mbrn:26244525"/>
<dbReference type="RefSeq" id="XP_065986864.1">
    <property type="nucleotide sequence ID" value="XM_066130755.1"/>
</dbReference>
<name>A0A7D5YS94_9HYPO</name>
<evidence type="ECO:0000256" key="1">
    <source>
        <dbReference type="SAM" id="MobiDB-lite"/>
    </source>
</evidence>
<dbReference type="GeneID" id="26244525"/>
<evidence type="ECO:0008006" key="4">
    <source>
        <dbReference type="Google" id="ProtNLM"/>
    </source>
</evidence>
<sequence length="604" mass="67643">MPNPQNQGTSPREASDGPLLTHLPTWYQCDESRPACNQCTRSRRQCPGYHDRYDKRRDEKPVTKPITSAAKYQTPMPPDLKSVCKHLDDISLDRAVVSQPHLSAETIAPCYFHFNFIVTPHQRIIRGFNEYMALIAANRSQLPQFDHVFNACAMASLSQQAADGRHLRAKALESYTSALAATSTALWDPTQTLQDETLASVLLLALFENITAASSSLVAWYSHIEAAVRIVKARGSKQLRTKVGSDMFVAVRTFMIIHSLTTGSPLTSGIAWCTADSTYDDYASQCEQFCVRTVELNAHVSELLASISRTPKDMDRVKDVIQQCHSLDQHFVRWTDAVPDEFRWETVDWQVYVPHDDYANADVFPGRVDVYADSWIAIVWTMARWSRIVLLSVLVRATAWLHLPKDYRSTQEYATAARLCTETITDVIASVPYQLGYVSNPHKSSTKTRQSGAKRGDSTVQRSMTAVLLAWALNGLQSQDHVTEAQRVWIKGRLNVIGTHLGIGYGTLLAKLNIRIPSMLIRRDRLLSKLHSLTPANTTTQDEPQAQPADGSSPSTNEDQSATQRQFLERRVTELLASAMGDKPEVDEWTVRILLQLPKDVGCT</sequence>
<dbReference type="AlphaFoldDB" id="A0A7D5YS94"/>
<feature type="region of interest" description="Disordered" evidence="1">
    <location>
        <begin position="535"/>
        <end position="564"/>
    </location>
</feature>
<dbReference type="PANTHER" id="PTHR38791">
    <property type="entry name" value="ZN(II)2CYS6 TRANSCRIPTION FACTOR (EUROFUNG)-RELATED-RELATED"/>
    <property type="match status" value="1"/>
</dbReference>
<dbReference type="PANTHER" id="PTHR38791:SF13">
    <property type="entry name" value="ZN(2)-C6 FUNGAL-TYPE DOMAIN-CONTAINING PROTEIN"/>
    <property type="match status" value="1"/>
</dbReference>
<accession>A0A7D5YS94</accession>
<organism evidence="2 3">
    <name type="scientific">Metarhizium brunneum</name>
    <dbReference type="NCBI Taxonomy" id="500148"/>
    <lineage>
        <taxon>Eukaryota</taxon>
        <taxon>Fungi</taxon>
        <taxon>Dikarya</taxon>
        <taxon>Ascomycota</taxon>
        <taxon>Pezizomycotina</taxon>
        <taxon>Sordariomycetes</taxon>
        <taxon>Hypocreomycetidae</taxon>
        <taxon>Hypocreales</taxon>
        <taxon>Clavicipitaceae</taxon>
        <taxon>Metarhizium</taxon>
    </lineage>
</organism>
<dbReference type="EMBL" id="CP058934">
    <property type="protein sequence ID" value="QLI69780.1"/>
    <property type="molecule type" value="Genomic_DNA"/>
</dbReference>
<proteinExistence type="predicted"/>
<keyword evidence="3" id="KW-1185">Reference proteome</keyword>